<sequence>FLSYLIWDLVLGLIYYKSAITILTGYVHHVLYIGLALFSVTHGVSAVFCLMFYNELPTIILALGSLRKEWRSDLLFTTTFFCTRILLHSVFLYKFYWYSDVRFLWKLLLLVFPMHLYWFYGAVRLQ</sequence>
<dbReference type="EMBL" id="JANBUK010003695">
    <property type="protein sequence ID" value="KAJ2766458.1"/>
    <property type="molecule type" value="Genomic_DNA"/>
</dbReference>
<proteinExistence type="predicted"/>
<evidence type="ECO:0000313" key="1">
    <source>
        <dbReference type="EMBL" id="KAJ2766458.1"/>
    </source>
</evidence>
<organism evidence="1 2">
    <name type="scientific">Coemansia linderi</name>
    <dbReference type="NCBI Taxonomy" id="2663919"/>
    <lineage>
        <taxon>Eukaryota</taxon>
        <taxon>Fungi</taxon>
        <taxon>Fungi incertae sedis</taxon>
        <taxon>Zoopagomycota</taxon>
        <taxon>Kickxellomycotina</taxon>
        <taxon>Kickxellomycetes</taxon>
        <taxon>Kickxellales</taxon>
        <taxon>Kickxellaceae</taxon>
        <taxon>Coemansia</taxon>
    </lineage>
</organism>
<accession>A0ACC1JSI6</accession>
<dbReference type="Proteomes" id="UP001140066">
    <property type="component" value="Unassembled WGS sequence"/>
</dbReference>
<gene>
    <name evidence="1" type="ORF">GGI18_005997</name>
</gene>
<keyword evidence="2" id="KW-1185">Reference proteome</keyword>
<feature type="non-terminal residue" evidence="1">
    <location>
        <position position="126"/>
    </location>
</feature>
<feature type="non-terminal residue" evidence="1">
    <location>
        <position position="1"/>
    </location>
</feature>
<reference evidence="1" key="1">
    <citation type="submission" date="2022-07" db="EMBL/GenBank/DDBJ databases">
        <title>Phylogenomic reconstructions and comparative analyses of Kickxellomycotina fungi.</title>
        <authorList>
            <person name="Reynolds N.K."/>
            <person name="Stajich J.E."/>
            <person name="Barry K."/>
            <person name="Grigoriev I.V."/>
            <person name="Crous P."/>
            <person name="Smith M.E."/>
        </authorList>
    </citation>
    <scope>NUCLEOTIDE SEQUENCE</scope>
    <source>
        <strain evidence="1">BCRC 34191</strain>
    </source>
</reference>
<comment type="caution">
    <text evidence="1">The sequence shown here is derived from an EMBL/GenBank/DDBJ whole genome shotgun (WGS) entry which is preliminary data.</text>
</comment>
<name>A0ACC1JSI6_9FUNG</name>
<protein>
    <submittedName>
        <fullName evidence="1">Uncharacterized protein</fullName>
    </submittedName>
</protein>
<evidence type="ECO:0000313" key="2">
    <source>
        <dbReference type="Proteomes" id="UP001140066"/>
    </source>
</evidence>